<evidence type="ECO:0000313" key="2">
    <source>
        <dbReference type="Proteomes" id="UP000245429"/>
    </source>
</evidence>
<name>A0A2U8QVA7_9FLAO</name>
<proteinExistence type="predicted"/>
<dbReference type="InterPro" id="IPR036291">
    <property type="entry name" value="NAD(P)-bd_dom_sf"/>
</dbReference>
<dbReference type="Proteomes" id="UP000245429">
    <property type="component" value="Chromosome"/>
</dbReference>
<sequence>MEQRGKQGQVVIKNLLQKNHTVRTLVRNPDKFNKLIKHEKCNS</sequence>
<dbReference type="AlphaFoldDB" id="A0A2U8QVA7"/>
<dbReference type="Gene3D" id="3.40.50.720">
    <property type="entry name" value="NAD(P)-binding Rossmann-like Domain"/>
    <property type="match status" value="1"/>
</dbReference>
<gene>
    <name evidence="1" type="ORF">DI487_09695</name>
</gene>
<organism evidence="1 2">
    <name type="scientific">Flavobacterium sediminis</name>
    <dbReference type="NCBI Taxonomy" id="2201181"/>
    <lineage>
        <taxon>Bacteria</taxon>
        <taxon>Pseudomonadati</taxon>
        <taxon>Bacteroidota</taxon>
        <taxon>Flavobacteriia</taxon>
        <taxon>Flavobacteriales</taxon>
        <taxon>Flavobacteriaceae</taxon>
        <taxon>Flavobacterium</taxon>
    </lineage>
</organism>
<keyword evidence="2" id="KW-1185">Reference proteome</keyword>
<evidence type="ECO:0000313" key="1">
    <source>
        <dbReference type="EMBL" id="AWM14098.1"/>
    </source>
</evidence>
<dbReference type="KEGG" id="fse:DI487_09695"/>
<reference evidence="1 2" key="1">
    <citation type="submission" date="2018-05" db="EMBL/GenBank/DDBJ databases">
        <title>Flavobacterium sp. MEBiC07310.</title>
        <authorList>
            <person name="Baek K."/>
        </authorList>
    </citation>
    <scope>NUCLEOTIDE SEQUENCE [LARGE SCALE GENOMIC DNA]</scope>
    <source>
        <strain evidence="1 2">MEBiC07310</strain>
    </source>
</reference>
<dbReference type="EMBL" id="CP029463">
    <property type="protein sequence ID" value="AWM14098.1"/>
    <property type="molecule type" value="Genomic_DNA"/>
</dbReference>
<protein>
    <submittedName>
        <fullName evidence="1">Uncharacterized protein</fullName>
    </submittedName>
</protein>
<dbReference type="RefSeq" id="WP_109569465.1">
    <property type="nucleotide sequence ID" value="NZ_CP029463.1"/>
</dbReference>
<accession>A0A2U8QVA7</accession>
<dbReference type="SUPFAM" id="SSF51735">
    <property type="entry name" value="NAD(P)-binding Rossmann-fold domains"/>
    <property type="match status" value="1"/>
</dbReference>